<accession>A0ACC2ILL9</accession>
<name>A0ACC2ILL9_9PLEO</name>
<sequence>MRLGSPEAEGRVGPTGCTRREYPPPEQRLTAGLSAEADMFGCTCALQSRLVSSELLYVTLASFSQVTSQGTECAVIAAARSHRPALFRDVRTARSDPAAVPPVGGESAERRSAITMIRMRP</sequence>
<dbReference type="EMBL" id="JAPHNI010000108">
    <property type="protein sequence ID" value="KAJ8116100.1"/>
    <property type="molecule type" value="Genomic_DNA"/>
</dbReference>
<reference evidence="1" key="1">
    <citation type="submission" date="2022-11" db="EMBL/GenBank/DDBJ databases">
        <title>Genome Sequence of Boeremia exigua.</title>
        <authorList>
            <person name="Buettner E."/>
        </authorList>
    </citation>
    <scope>NUCLEOTIDE SEQUENCE</scope>
    <source>
        <strain evidence="1">CU02</strain>
    </source>
</reference>
<gene>
    <name evidence="1" type="ORF">OPT61_g2407</name>
</gene>
<protein>
    <submittedName>
        <fullName evidence="1">Uncharacterized protein</fullName>
    </submittedName>
</protein>
<keyword evidence="2" id="KW-1185">Reference proteome</keyword>
<dbReference type="Proteomes" id="UP001153331">
    <property type="component" value="Unassembled WGS sequence"/>
</dbReference>
<proteinExistence type="predicted"/>
<evidence type="ECO:0000313" key="1">
    <source>
        <dbReference type="EMBL" id="KAJ8116100.1"/>
    </source>
</evidence>
<comment type="caution">
    <text evidence="1">The sequence shown here is derived from an EMBL/GenBank/DDBJ whole genome shotgun (WGS) entry which is preliminary data.</text>
</comment>
<evidence type="ECO:0000313" key="2">
    <source>
        <dbReference type="Proteomes" id="UP001153331"/>
    </source>
</evidence>
<organism evidence="1 2">
    <name type="scientific">Boeremia exigua</name>
    <dbReference type="NCBI Taxonomy" id="749465"/>
    <lineage>
        <taxon>Eukaryota</taxon>
        <taxon>Fungi</taxon>
        <taxon>Dikarya</taxon>
        <taxon>Ascomycota</taxon>
        <taxon>Pezizomycotina</taxon>
        <taxon>Dothideomycetes</taxon>
        <taxon>Pleosporomycetidae</taxon>
        <taxon>Pleosporales</taxon>
        <taxon>Pleosporineae</taxon>
        <taxon>Didymellaceae</taxon>
        <taxon>Boeremia</taxon>
    </lineage>
</organism>